<dbReference type="InterPro" id="IPR019826">
    <property type="entry name" value="Carboxylesterase_B_AS"/>
</dbReference>
<name>A0A6J3LXH0_9PEZI</name>
<dbReference type="PROSITE" id="PS00122">
    <property type="entry name" value="CARBOXYLESTERASE_B_1"/>
    <property type="match status" value="1"/>
</dbReference>
<keyword evidence="2 3" id="KW-0378">Hydrolase</keyword>
<feature type="signal peptide" evidence="3">
    <location>
        <begin position="1"/>
        <end position="18"/>
    </location>
</feature>
<keyword evidence="3" id="KW-0732">Signal</keyword>
<evidence type="ECO:0000256" key="2">
    <source>
        <dbReference type="ARBA" id="ARBA00022801"/>
    </source>
</evidence>
<dbReference type="InterPro" id="IPR002018">
    <property type="entry name" value="CarbesteraseB"/>
</dbReference>
<dbReference type="OrthoDB" id="408631at2759"/>
<dbReference type="GeneID" id="54364652"/>
<reference evidence="6" key="1">
    <citation type="submission" date="2020-01" db="EMBL/GenBank/DDBJ databases">
        <authorList>
            <consortium name="DOE Joint Genome Institute"/>
            <person name="Haridas S."/>
            <person name="Albert R."/>
            <person name="Binder M."/>
            <person name="Bloem J."/>
            <person name="Labutti K."/>
            <person name="Salamov A."/>
            <person name="Andreopoulos B."/>
            <person name="Baker S.E."/>
            <person name="Barry K."/>
            <person name="Bills G."/>
            <person name="Bluhm B.H."/>
            <person name="Cannon C."/>
            <person name="Castanera R."/>
            <person name="Culley D.E."/>
            <person name="Daum C."/>
            <person name="Ezra D."/>
            <person name="Gonzalez J.B."/>
            <person name="Henrissat B."/>
            <person name="Kuo A."/>
            <person name="Liang C."/>
            <person name="Lipzen A."/>
            <person name="Lutzoni F."/>
            <person name="Magnuson J."/>
            <person name="Mondo S."/>
            <person name="Nolan M."/>
            <person name="Ohm R."/>
            <person name="Pangilinan J."/>
            <person name="Park H.-J."/>
            <person name="Ramirez L."/>
            <person name="Alfaro M."/>
            <person name="Sun H."/>
            <person name="Tritt A."/>
            <person name="Yoshinaga Y."/>
            <person name="Zwiers L.-H."/>
            <person name="Turgeon B.G."/>
            <person name="Goodwin S.B."/>
            <person name="Spatafora J.W."/>
            <person name="Crous P.W."/>
            <person name="Grigoriev I.V."/>
        </authorList>
    </citation>
    <scope>NUCLEOTIDE SEQUENCE</scope>
    <source>
        <strain evidence="6">CBS 342.82</strain>
    </source>
</reference>
<dbReference type="Proteomes" id="UP000504637">
    <property type="component" value="Unplaced"/>
</dbReference>
<evidence type="ECO:0000259" key="4">
    <source>
        <dbReference type="Pfam" id="PF00135"/>
    </source>
</evidence>
<feature type="chain" id="PRO_5027155874" description="Carboxylic ester hydrolase" evidence="3">
    <location>
        <begin position="19"/>
        <end position="575"/>
    </location>
</feature>
<organism evidence="6">
    <name type="scientific">Dissoconium aciculare CBS 342.82</name>
    <dbReference type="NCBI Taxonomy" id="1314786"/>
    <lineage>
        <taxon>Eukaryota</taxon>
        <taxon>Fungi</taxon>
        <taxon>Dikarya</taxon>
        <taxon>Ascomycota</taxon>
        <taxon>Pezizomycotina</taxon>
        <taxon>Dothideomycetes</taxon>
        <taxon>Dothideomycetidae</taxon>
        <taxon>Mycosphaerellales</taxon>
        <taxon>Dissoconiaceae</taxon>
        <taxon>Dissoconium</taxon>
    </lineage>
</organism>
<dbReference type="RefSeq" id="XP_033457486.1">
    <property type="nucleotide sequence ID" value="XM_033606852.1"/>
</dbReference>
<evidence type="ECO:0000313" key="6">
    <source>
        <dbReference type="RefSeq" id="XP_033457486.1"/>
    </source>
</evidence>
<dbReference type="GO" id="GO:0052689">
    <property type="term" value="F:carboxylic ester hydrolase activity"/>
    <property type="evidence" value="ECO:0007669"/>
    <property type="project" value="TreeGrafter"/>
</dbReference>
<dbReference type="Gene3D" id="3.40.50.1820">
    <property type="entry name" value="alpha/beta hydrolase"/>
    <property type="match status" value="1"/>
</dbReference>
<dbReference type="PANTHER" id="PTHR43918">
    <property type="entry name" value="ACETYLCHOLINESTERASE"/>
    <property type="match status" value="1"/>
</dbReference>
<gene>
    <name evidence="6" type="ORF">K489DRAFT_395686</name>
</gene>
<comment type="similarity">
    <text evidence="1 3">Belongs to the type-B carboxylesterase/lipase family.</text>
</comment>
<evidence type="ECO:0000256" key="3">
    <source>
        <dbReference type="RuleBase" id="RU361235"/>
    </source>
</evidence>
<evidence type="ECO:0000313" key="5">
    <source>
        <dbReference type="Proteomes" id="UP000504637"/>
    </source>
</evidence>
<proteinExistence type="inferred from homology"/>
<dbReference type="EC" id="3.1.1.-" evidence="3"/>
<dbReference type="PANTHER" id="PTHR43918:SF4">
    <property type="entry name" value="CARBOXYLIC ESTER HYDROLASE"/>
    <property type="match status" value="1"/>
</dbReference>
<sequence length="575" mass="61086">MALNTIFFALATAGLALGAALEPRFTVGQTVQTNNGPITGQAASVANQVSEYLGIPFAQPPVGSLRFAAPVKYSGNTALTATRMSASCPALGMEGHSSIVHDPSPWQVTIKTLTFYPNTGSGDVSDPQAFPKTSTVKFGSNGVKILNQIIAANTPYNEDCLKLNIWTKPQTGEAKKAVLLWVYGGSFLQGATNNSIYSGQFLADKQDVVVVNFNYRTNIFGFPGAPNVGNLGLLDQRMAVQWVRDNIASFGGDPTRITLFGQSAGGASLDYYSLAWYNNDPIINGFIQQSGNVVQLGPLLPAVAQYNWNQVTSDLGCGDSSADQSQVIACMRGSGITIQQILNSAAKKDVKFTPIADGVTAFGDSGARIADGRFIKKPWLIGSTNGEGGFVNTLFQAKNGFALPQAVIDLGTLAIFTCPSRIAAQYRLQNNVPVWRYRFFGLFQNTIVSTTPDSGAYHAGELPYVFGTTGTLNGPADTDAERSFINYIQGAWAGFAKNPVSGLTNYGWPSYNPNSASMVQLGRDGVNGPNPINPSTSFDVPCLIAIPTTSLIFTLGKLLDSIKAGASNLLTPILF</sequence>
<dbReference type="Pfam" id="PF00135">
    <property type="entry name" value="COesterase"/>
    <property type="match status" value="2"/>
</dbReference>
<accession>A0A6J3LXH0</accession>
<dbReference type="SUPFAM" id="SSF53474">
    <property type="entry name" value="alpha/beta-Hydrolases"/>
    <property type="match status" value="1"/>
</dbReference>
<dbReference type="InterPro" id="IPR050654">
    <property type="entry name" value="AChE-related_enzymes"/>
</dbReference>
<reference evidence="6" key="3">
    <citation type="submission" date="2025-08" db="UniProtKB">
        <authorList>
            <consortium name="RefSeq"/>
        </authorList>
    </citation>
    <scope>IDENTIFICATION</scope>
    <source>
        <strain evidence="6">CBS 342.82</strain>
    </source>
</reference>
<reference evidence="6" key="2">
    <citation type="submission" date="2020-04" db="EMBL/GenBank/DDBJ databases">
        <authorList>
            <consortium name="NCBI Genome Project"/>
        </authorList>
    </citation>
    <scope>NUCLEOTIDE SEQUENCE</scope>
    <source>
        <strain evidence="6">CBS 342.82</strain>
    </source>
</reference>
<keyword evidence="5" id="KW-1185">Reference proteome</keyword>
<dbReference type="AlphaFoldDB" id="A0A6J3LXH0"/>
<protein>
    <recommendedName>
        <fullName evidence="3">Carboxylic ester hydrolase</fullName>
        <ecNumber evidence="3">3.1.1.-</ecNumber>
    </recommendedName>
</protein>
<feature type="domain" description="Carboxylesterase type B" evidence="4">
    <location>
        <begin position="405"/>
        <end position="525"/>
    </location>
</feature>
<evidence type="ECO:0000256" key="1">
    <source>
        <dbReference type="ARBA" id="ARBA00005964"/>
    </source>
</evidence>
<dbReference type="InterPro" id="IPR029058">
    <property type="entry name" value="AB_hydrolase_fold"/>
</dbReference>
<feature type="domain" description="Carboxylesterase type B" evidence="4">
    <location>
        <begin position="29"/>
        <end position="395"/>
    </location>
</feature>